<feature type="domain" description="Cytochrome c" evidence="6">
    <location>
        <begin position="397"/>
        <end position="474"/>
    </location>
</feature>
<evidence type="ECO:0000256" key="5">
    <source>
        <dbReference type="SAM" id="SignalP"/>
    </source>
</evidence>
<dbReference type="STRING" id="1477437.SAMN05444682_102451"/>
<accession>A0A1I3FQS9</accession>
<keyword evidence="3 4" id="KW-0408">Iron</keyword>
<dbReference type="PANTHER" id="PTHR19328:SF13">
    <property type="entry name" value="HIPL1 PROTEIN"/>
    <property type="match status" value="1"/>
</dbReference>
<evidence type="ECO:0000256" key="2">
    <source>
        <dbReference type="ARBA" id="ARBA00022723"/>
    </source>
</evidence>
<dbReference type="RefSeq" id="WP_218146476.1">
    <property type="nucleotide sequence ID" value="NZ_FOQO01000002.1"/>
</dbReference>
<dbReference type="GO" id="GO:0009055">
    <property type="term" value="F:electron transfer activity"/>
    <property type="evidence" value="ECO:0007669"/>
    <property type="project" value="InterPro"/>
</dbReference>
<gene>
    <name evidence="7" type="ORF">SAMN05444682_102451</name>
</gene>
<dbReference type="EMBL" id="FOQO01000002">
    <property type="protein sequence ID" value="SFI13556.1"/>
    <property type="molecule type" value="Genomic_DNA"/>
</dbReference>
<keyword evidence="8" id="KW-1185">Reference proteome</keyword>
<keyword evidence="1 4" id="KW-0349">Heme</keyword>
<dbReference type="GO" id="GO:0046872">
    <property type="term" value="F:metal ion binding"/>
    <property type="evidence" value="ECO:0007669"/>
    <property type="project" value="UniProtKB-KW"/>
</dbReference>
<dbReference type="Gene3D" id="2.120.10.30">
    <property type="entry name" value="TolB, C-terminal domain"/>
    <property type="match status" value="1"/>
</dbReference>
<evidence type="ECO:0000256" key="4">
    <source>
        <dbReference type="PROSITE-ProRule" id="PRU00433"/>
    </source>
</evidence>
<name>A0A1I3FQS9_9SPHI</name>
<evidence type="ECO:0000256" key="1">
    <source>
        <dbReference type="ARBA" id="ARBA00022617"/>
    </source>
</evidence>
<evidence type="ECO:0000256" key="3">
    <source>
        <dbReference type="ARBA" id="ARBA00023004"/>
    </source>
</evidence>
<proteinExistence type="predicted"/>
<organism evidence="7 8">
    <name type="scientific">Parapedobacter indicus</name>
    <dbReference type="NCBI Taxonomy" id="1477437"/>
    <lineage>
        <taxon>Bacteria</taxon>
        <taxon>Pseudomonadati</taxon>
        <taxon>Bacteroidota</taxon>
        <taxon>Sphingobacteriia</taxon>
        <taxon>Sphingobacteriales</taxon>
        <taxon>Sphingobacteriaceae</taxon>
        <taxon>Parapedobacter</taxon>
    </lineage>
</organism>
<dbReference type="Gene3D" id="1.10.760.10">
    <property type="entry name" value="Cytochrome c-like domain"/>
    <property type="match status" value="1"/>
</dbReference>
<protein>
    <submittedName>
        <fullName evidence="7">Glucose/arabinose dehydrogenase, beta-propeller fold</fullName>
    </submittedName>
</protein>
<dbReference type="PROSITE" id="PS51007">
    <property type="entry name" value="CYTC"/>
    <property type="match status" value="1"/>
</dbReference>
<dbReference type="AlphaFoldDB" id="A0A1I3FQS9"/>
<reference evidence="7 8" key="1">
    <citation type="submission" date="2016-10" db="EMBL/GenBank/DDBJ databases">
        <authorList>
            <person name="de Groot N.N."/>
        </authorList>
    </citation>
    <scope>NUCLEOTIDE SEQUENCE [LARGE SCALE GENOMIC DNA]</scope>
    <source>
        <strain evidence="7 8">RK1</strain>
    </source>
</reference>
<dbReference type="InterPro" id="IPR011041">
    <property type="entry name" value="Quinoprot_gluc/sorb_DH_b-prop"/>
</dbReference>
<dbReference type="SUPFAM" id="SSF46626">
    <property type="entry name" value="Cytochrome c"/>
    <property type="match status" value="1"/>
</dbReference>
<dbReference type="PROSITE" id="PS51257">
    <property type="entry name" value="PROKAR_LIPOPROTEIN"/>
    <property type="match status" value="1"/>
</dbReference>
<evidence type="ECO:0000259" key="6">
    <source>
        <dbReference type="PROSITE" id="PS51007"/>
    </source>
</evidence>
<dbReference type="GO" id="GO:0020037">
    <property type="term" value="F:heme binding"/>
    <property type="evidence" value="ECO:0007669"/>
    <property type="project" value="InterPro"/>
</dbReference>
<dbReference type="InterPro" id="IPR011042">
    <property type="entry name" value="6-blade_b-propeller_TolB-like"/>
</dbReference>
<dbReference type="Pfam" id="PF07995">
    <property type="entry name" value="GSDH"/>
    <property type="match status" value="1"/>
</dbReference>
<evidence type="ECO:0000313" key="7">
    <source>
        <dbReference type="EMBL" id="SFI13556.1"/>
    </source>
</evidence>
<keyword evidence="5" id="KW-0732">Signal</keyword>
<dbReference type="InterPro" id="IPR009056">
    <property type="entry name" value="Cyt_c-like_dom"/>
</dbReference>
<feature type="signal peptide" evidence="5">
    <location>
        <begin position="1"/>
        <end position="20"/>
    </location>
</feature>
<dbReference type="Proteomes" id="UP000198670">
    <property type="component" value="Unassembled WGS sequence"/>
</dbReference>
<dbReference type="PANTHER" id="PTHR19328">
    <property type="entry name" value="HEDGEHOG-INTERACTING PROTEIN"/>
    <property type="match status" value="1"/>
</dbReference>
<evidence type="ECO:0000313" key="8">
    <source>
        <dbReference type="Proteomes" id="UP000198670"/>
    </source>
</evidence>
<dbReference type="Pfam" id="PF13442">
    <property type="entry name" value="Cytochrome_CBB3"/>
    <property type="match status" value="1"/>
</dbReference>
<dbReference type="SUPFAM" id="SSF50952">
    <property type="entry name" value="Soluble quinoprotein glucose dehydrogenase"/>
    <property type="match status" value="1"/>
</dbReference>
<dbReference type="InterPro" id="IPR036909">
    <property type="entry name" value="Cyt_c-like_dom_sf"/>
</dbReference>
<sequence>MTNLRLTFLAALLLFLGCDAGDRGAPDEQFRMGATPLGVQTIATHLDVLWELVWGPDNHIWFTEQGGTVSRLDPKTGEITHLLTLEVLRDRTSGLLGMAVHPDLKNQPYVFLNYSGEKADKSRFSRVVRYTYKPDTLIDSLVILEYPGWKGHFGARVAIAPDGKLMIATGDGAQFGNAQNTASPNGKILRYNIDGSIPDDNPIPGSPVWAWGFRNPQGLVYVGDKLYSSGHGDAVEDEVNLVNKGGNYGWPHVEGFVNTEKERQFVVDSVIVPPLRSWTPTIAPAGLTYYASDKLPELKGRLLLTTLKGNSIHALELNASGDSIVGDVNYFQQLYGRLRSICVSPDGDVYVGTSNRDWNPNGFADEKDDRILRIYALAEKYVDKQAKNAIVEHKGADVVSRGEALYVNYCASCHKTNGRGVDGTFPPLIRSPVVTGNADSLIHVVLTGKKEMPQFSFIEDKDLAVILTYVRKRFGPQSSPISASAIQAQRADR</sequence>
<feature type="chain" id="PRO_5011698932" evidence="5">
    <location>
        <begin position="21"/>
        <end position="493"/>
    </location>
</feature>
<dbReference type="InterPro" id="IPR012938">
    <property type="entry name" value="Glc/Sorbosone_DH"/>
</dbReference>
<keyword evidence="2 4" id="KW-0479">Metal-binding</keyword>